<dbReference type="EnsemblMetazoa" id="CapteT201662">
    <property type="protein sequence ID" value="CapteP201662"/>
    <property type="gene ID" value="CapteG201662"/>
</dbReference>
<reference evidence="2 4" key="2">
    <citation type="journal article" date="2013" name="Nature">
        <title>Insights into bilaterian evolution from three spiralian genomes.</title>
        <authorList>
            <person name="Simakov O."/>
            <person name="Marletaz F."/>
            <person name="Cho S.J."/>
            <person name="Edsinger-Gonzales E."/>
            <person name="Havlak P."/>
            <person name="Hellsten U."/>
            <person name="Kuo D.H."/>
            <person name="Larsson T."/>
            <person name="Lv J."/>
            <person name="Arendt D."/>
            <person name="Savage R."/>
            <person name="Osoegawa K."/>
            <person name="de Jong P."/>
            <person name="Grimwood J."/>
            <person name="Chapman J.A."/>
            <person name="Shapiro H."/>
            <person name="Aerts A."/>
            <person name="Otillar R.P."/>
            <person name="Terry A.Y."/>
            <person name="Boore J.L."/>
            <person name="Grigoriev I.V."/>
            <person name="Lindberg D.R."/>
            <person name="Seaver E.C."/>
            <person name="Weisblat D.A."/>
            <person name="Putnam N.H."/>
            <person name="Rokhsar D.S."/>
        </authorList>
    </citation>
    <scope>NUCLEOTIDE SEQUENCE</scope>
    <source>
        <strain evidence="2 4">I ESC-2004</strain>
    </source>
</reference>
<keyword evidence="4" id="KW-1185">Reference proteome</keyword>
<dbReference type="EMBL" id="AMQN01026427">
    <property type="status" value="NOT_ANNOTATED_CDS"/>
    <property type="molecule type" value="Genomic_DNA"/>
</dbReference>
<sequence>MEAPAMKANWDNYACALVIMEEMIAERQIWHDCLSEPTPQDPSPRANHAERSTRIIAWKQELEIPASNAEYYGYTLAFTEGSEQVLLEPNSVANDSHTETQIPTITDSSPTFKFHFKIRPYTLVNGAKKYDVQTQGIASVKARNWQMIAVGFFFGAITIIIIVAMLIITRRRNSNEGTNATRSLTPRKSCGKINEMVDLLTRLF</sequence>
<dbReference type="AlphaFoldDB" id="R7U995"/>
<keyword evidence="1" id="KW-0472">Membrane</keyword>
<evidence type="ECO:0000313" key="2">
    <source>
        <dbReference type="EMBL" id="ELT99705.1"/>
    </source>
</evidence>
<reference evidence="4" key="1">
    <citation type="submission" date="2012-12" db="EMBL/GenBank/DDBJ databases">
        <authorList>
            <person name="Hellsten U."/>
            <person name="Grimwood J."/>
            <person name="Chapman J.A."/>
            <person name="Shapiro H."/>
            <person name="Aerts A."/>
            <person name="Otillar R.P."/>
            <person name="Terry A.Y."/>
            <person name="Boore J.L."/>
            <person name="Simakov O."/>
            <person name="Marletaz F."/>
            <person name="Cho S.-J."/>
            <person name="Edsinger-Gonzales E."/>
            <person name="Havlak P."/>
            <person name="Kuo D.-H."/>
            <person name="Larsson T."/>
            <person name="Lv J."/>
            <person name="Arendt D."/>
            <person name="Savage R."/>
            <person name="Osoegawa K."/>
            <person name="de Jong P."/>
            <person name="Lindberg D.R."/>
            <person name="Seaver E.C."/>
            <person name="Weisblat D.A."/>
            <person name="Putnam N.H."/>
            <person name="Grigoriev I.V."/>
            <person name="Rokhsar D.S."/>
        </authorList>
    </citation>
    <scope>NUCLEOTIDE SEQUENCE</scope>
    <source>
        <strain evidence="4">I ESC-2004</strain>
    </source>
</reference>
<evidence type="ECO:0000256" key="1">
    <source>
        <dbReference type="SAM" id="Phobius"/>
    </source>
</evidence>
<dbReference type="Proteomes" id="UP000014760">
    <property type="component" value="Unassembled WGS sequence"/>
</dbReference>
<organism evidence="2">
    <name type="scientific">Capitella teleta</name>
    <name type="common">Polychaete worm</name>
    <dbReference type="NCBI Taxonomy" id="283909"/>
    <lineage>
        <taxon>Eukaryota</taxon>
        <taxon>Metazoa</taxon>
        <taxon>Spiralia</taxon>
        <taxon>Lophotrochozoa</taxon>
        <taxon>Annelida</taxon>
        <taxon>Polychaeta</taxon>
        <taxon>Sedentaria</taxon>
        <taxon>Scolecida</taxon>
        <taxon>Capitellidae</taxon>
        <taxon>Capitella</taxon>
    </lineage>
</organism>
<keyword evidence="1" id="KW-1133">Transmembrane helix</keyword>
<reference evidence="3" key="3">
    <citation type="submission" date="2015-06" db="UniProtKB">
        <authorList>
            <consortium name="EnsemblMetazoa"/>
        </authorList>
    </citation>
    <scope>IDENTIFICATION</scope>
</reference>
<dbReference type="HOGENOM" id="CLU_1344407_0_0_1"/>
<name>R7U995_CAPTE</name>
<dbReference type="EMBL" id="KB306598">
    <property type="protein sequence ID" value="ELT99705.1"/>
    <property type="molecule type" value="Genomic_DNA"/>
</dbReference>
<evidence type="ECO:0000313" key="3">
    <source>
        <dbReference type="EnsemblMetazoa" id="CapteP201662"/>
    </source>
</evidence>
<accession>R7U995</accession>
<gene>
    <name evidence="2" type="ORF">CAPTEDRAFT_201662</name>
</gene>
<keyword evidence="1" id="KW-0812">Transmembrane</keyword>
<proteinExistence type="predicted"/>
<protein>
    <submittedName>
        <fullName evidence="2 3">Uncharacterized protein</fullName>
    </submittedName>
</protein>
<feature type="transmembrane region" description="Helical" evidence="1">
    <location>
        <begin position="145"/>
        <end position="168"/>
    </location>
</feature>
<evidence type="ECO:0000313" key="4">
    <source>
        <dbReference type="Proteomes" id="UP000014760"/>
    </source>
</evidence>